<organism evidence="1 2">
    <name type="scientific">Colletotrichum chrysophilum</name>
    <dbReference type="NCBI Taxonomy" id="1836956"/>
    <lineage>
        <taxon>Eukaryota</taxon>
        <taxon>Fungi</taxon>
        <taxon>Dikarya</taxon>
        <taxon>Ascomycota</taxon>
        <taxon>Pezizomycotina</taxon>
        <taxon>Sordariomycetes</taxon>
        <taxon>Hypocreomycetidae</taxon>
        <taxon>Glomerellales</taxon>
        <taxon>Glomerellaceae</taxon>
        <taxon>Colletotrichum</taxon>
        <taxon>Colletotrichum gloeosporioides species complex</taxon>
    </lineage>
</organism>
<accession>A0AAD9A1E8</accession>
<evidence type="ECO:0000313" key="1">
    <source>
        <dbReference type="EMBL" id="KAK1839547.1"/>
    </source>
</evidence>
<protein>
    <submittedName>
        <fullName evidence="1">Uncharacterized protein</fullName>
    </submittedName>
</protein>
<reference evidence="1" key="1">
    <citation type="submission" date="2023-01" db="EMBL/GenBank/DDBJ databases">
        <title>Colletotrichum chrysophilum M932 genome sequence.</title>
        <authorList>
            <person name="Baroncelli R."/>
        </authorList>
    </citation>
    <scope>NUCLEOTIDE SEQUENCE</scope>
    <source>
        <strain evidence="1">M932</strain>
    </source>
</reference>
<dbReference type="AlphaFoldDB" id="A0AAD9A1E8"/>
<comment type="caution">
    <text evidence="1">The sequence shown here is derived from an EMBL/GenBank/DDBJ whole genome shotgun (WGS) entry which is preliminary data.</text>
</comment>
<gene>
    <name evidence="1" type="ORF">CCHR01_17828</name>
</gene>
<name>A0AAD9A1E8_9PEZI</name>
<keyword evidence="2" id="KW-1185">Reference proteome</keyword>
<proteinExistence type="predicted"/>
<dbReference type="Proteomes" id="UP001243330">
    <property type="component" value="Unassembled WGS sequence"/>
</dbReference>
<evidence type="ECO:0000313" key="2">
    <source>
        <dbReference type="Proteomes" id="UP001243330"/>
    </source>
</evidence>
<sequence>MGYLFSRKAPASHTPLVAVVDGRNINSDSVTVFNVLRHLLGGALVADAVQPLVELELVEDAEALSRRRENLGALGKLVDVVHTKQRQTDVLSGVVLSPLSVITPQISTLKETYLVPVVLSTRSSELPELLAGLRVLRDGDIRGELEHTGRRAVAQRLLVVQHIPHTGGAVLRIAGPRLIDKVLLARRMRAKQRNQPMRPDCLVLEQLDQLVRGRKRARQQARRRGVRAVLAADVRLDARAERAHHRRDVGAHLDEVAHADVPAHGLVLAVQLREARGDLLQPAVLEAADLVAGQDDAAVGAAALGGGGLGPGARVVEAEADGGARPLCAASRGAGHELVHVVGDVAPDAARVLLALVRVKRGHGEDVAVVGLGGALALEELLDVLADGGEVAVFEGD</sequence>
<dbReference type="EMBL" id="JAQOWY010000658">
    <property type="protein sequence ID" value="KAK1839547.1"/>
    <property type="molecule type" value="Genomic_DNA"/>
</dbReference>